<dbReference type="AlphaFoldDB" id="D2MPH6"/>
<gene>
    <name evidence="1" type="ORF">HMPREF9013_1292</name>
</gene>
<reference evidence="2" key="1">
    <citation type="submission" date="2009-12" db="EMBL/GenBank/DDBJ databases">
        <title>Sequence of Clostridiales genomosp. BVAB3 str. UPII9-5.</title>
        <authorList>
            <person name="Madupu R."/>
            <person name="Durkin A.S."/>
            <person name="Torralba M."/>
            <person name="Methe B."/>
            <person name="Sutton G.G."/>
            <person name="Strausberg R.L."/>
            <person name="Nelson K.E."/>
        </authorList>
    </citation>
    <scope>NUCLEOTIDE SEQUENCE [LARGE SCALE GENOMIC DNA]</scope>
    <source>
        <strain evidence="2">W1219</strain>
    </source>
</reference>
<name>D2MPH6_9FIRM</name>
<protein>
    <submittedName>
        <fullName evidence="1">Uncharacterized protein</fullName>
    </submittedName>
</protein>
<sequence length="54" mass="6309">MKMVESKDFNVETVDIKTSKRKTYKMYCSKKKFQLISIGRGVYAKGFSIDFTEC</sequence>
<keyword evidence="2" id="KW-1185">Reference proteome</keyword>
<dbReference type="Proteomes" id="UP000005017">
    <property type="component" value="Unassembled WGS sequence"/>
</dbReference>
<dbReference type="STRING" id="679192.HMPREF9013_1292"/>
<dbReference type="EMBL" id="ADFR01000009">
    <property type="protein sequence ID" value="EFC05588.1"/>
    <property type="molecule type" value="Genomic_DNA"/>
</dbReference>
<accession>D2MPH6</accession>
<proteinExistence type="predicted"/>
<organism evidence="1 2">
    <name type="scientific">Bulleidia extructa W1219</name>
    <dbReference type="NCBI Taxonomy" id="679192"/>
    <lineage>
        <taxon>Bacteria</taxon>
        <taxon>Bacillati</taxon>
        <taxon>Bacillota</taxon>
        <taxon>Erysipelotrichia</taxon>
        <taxon>Erysipelotrichales</taxon>
        <taxon>Erysipelotrichaceae</taxon>
        <taxon>Bulleidia</taxon>
    </lineage>
</organism>
<comment type="caution">
    <text evidence="1">The sequence shown here is derived from an EMBL/GenBank/DDBJ whole genome shotgun (WGS) entry which is preliminary data.</text>
</comment>
<evidence type="ECO:0000313" key="1">
    <source>
        <dbReference type="EMBL" id="EFC05588.1"/>
    </source>
</evidence>
<evidence type="ECO:0000313" key="2">
    <source>
        <dbReference type="Proteomes" id="UP000005017"/>
    </source>
</evidence>